<evidence type="ECO:0000256" key="8">
    <source>
        <dbReference type="ARBA" id="ARBA00036320"/>
    </source>
</evidence>
<dbReference type="InterPro" id="IPR018114">
    <property type="entry name" value="TRYPSIN_HIS"/>
</dbReference>
<dbReference type="FunFam" id="2.40.10.10:FF:000047">
    <property type="entry name" value="Trypsin eta"/>
    <property type="match status" value="1"/>
</dbReference>
<protein>
    <recommendedName>
        <fullName evidence="9">trypsin</fullName>
        <ecNumber evidence="9">3.4.21.4</ecNumber>
    </recommendedName>
</protein>
<keyword evidence="6 10" id="KW-0720">Serine protease</keyword>
<evidence type="ECO:0000259" key="12">
    <source>
        <dbReference type="PROSITE" id="PS50240"/>
    </source>
</evidence>
<name>Q4L1K1_9NEOP</name>
<evidence type="ECO:0000256" key="5">
    <source>
        <dbReference type="ARBA" id="ARBA00022801"/>
    </source>
</evidence>
<feature type="signal peptide" evidence="11">
    <location>
        <begin position="1"/>
        <end position="15"/>
    </location>
</feature>
<dbReference type="Pfam" id="PF00089">
    <property type="entry name" value="Trypsin"/>
    <property type="match status" value="1"/>
</dbReference>
<sequence length="263" mass="28081">MRAIILLALLGSALALPKKMNRIVGGTPTTVDQYPYMSNMQYGVWGIWWFQSCGGSLLTTTSVLSAAHCYYGDVASEWRVRLGTSFASSGGSVHDVSQLILHGGYNPDTLDHDIAIVRLVQPAVYSNVIQAARIPGSSYSISDGTALTTIGWGATSSGGSSPEQLQHVVLNLINQQLCAERYAYLKTQPGFQNWPDITDNMLCSGILNVGGKDACQGDSGGPLAHAGDIIVGVVSWGFECADPFYPGVNARVTRYTDWIVATA</sequence>
<organism evidence="13">
    <name type="scientific">Sesamia nonagrioides</name>
    <name type="common">Mediterranean corn borer</name>
    <dbReference type="NCBI Taxonomy" id="236805"/>
    <lineage>
        <taxon>Eukaryota</taxon>
        <taxon>Metazoa</taxon>
        <taxon>Ecdysozoa</taxon>
        <taxon>Arthropoda</taxon>
        <taxon>Hexapoda</taxon>
        <taxon>Insecta</taxon>
        <taxon>Pterygota</taxon>
        <taxon>Neoptera</taxon>
        <taxon>Endopterygota</taxon>
        <taxon>Lepidoptera</taxon>
        <taxon>Glossata</taxon>
        <taxon>Ditrysia</taxon>
        <taxon>Noctuoidea</taxon>
        <taxon>Noctuidae</taxon>
        <taxon>Amphipyrinae</taxon>
        <taxon>Sesamia</taxon>
    </lineage>
</organism>
<dbReference type="GO" id="GO:0005576">
    <property type="term" value="C:extracellular region"/>
    <property type="evidence" value="ECO:0007669"/>
    <property type="project" value="UniProtKB-SubCell"/>
</dbReference>
<keyword evidence="7" id="KW-1015">Disulfide bond</keyword>
<dbReference type="PANTHER" id="PTHR24276:SF91">
    <property type="entry name" value="AT26814P-RELATED"/>
    <property type="match status" value="1"/>
</dbReference>
<keyword evidence="11" id="KW-0732">Signal</keyword>
<dbReference type="SUPFAM" id="SSF50494">
    <property type="entry name" value="Trypsin-like serine proteases"/>
    <property type="match status" value="1"/>
</dbReference>
<proteinExistence type="evidence at transcript level"/>
<dbReference type="InterPro" id="IPR043504">
    <property type="entry name" value="Peptidase_S1_PA_chymotrypsin"/>
</dbReference>
<keyword evidence="3" id="KW-0964">Secreted</keyword>
<dbReference type="PANTHER" id="PTHR24276">
    <property type="entry name" value="POLYSERASE-RELATED"/>
    <property type="match status" value="1"/>
</dbReference>
<accession>Q4L1K1</accession>
<dbReference type="GO" id="GO:0016485">
    <property type="term" value="P:protein processing"/>
    <property type="evidence" value="ECO:0007669"/>
    <property type="project" value="UniProtKB-ARBA"/>
</dbReference>
<dbReference type="EC" id="3.4.21.4" evidence="9"/>
<dbReference type="PROSITE" id="PS00135">
    <property type="entry name" value="TRYPSIN_SER"/>
    <property type="match status" value="1"/>
</dbReference>
<keyword evidence="4 10" id="KW-0645">Protease</keyword>
<evidence type="ECO:0000256" key="6">
    <source>
        <dbReference type="ARBA" id="ARBA00022825"/>
    </source>
</evidence>
<evidence type="ECO:0000256" key="9">
    <source>
        <dbReference type="ARBA" id="ARBA00038868"/>
    </source>
</evidence>
<evidence type="ECO:0000256" key="4">
    <source>
        <dbReference type="ARBA" id="ARBA00022670"/>
    </source>
</evidence>
<gene>
    <name evidence="13" type="primary">TrIII</name>
</gene>
<reference evidence="13" key="1">
    <citation type="journal article" date="2005" name="Insect Biochem. Mol. Biol.">
        <title>Diversity of trypsins in the Mediterranean corn borer Sesamia nonagrioides (Lepidoptera: Noctuidae), revealed by nucleic acid sequences and enzyme purification.</title>
        <authorList>
            <person name="Diaz-Mendoza M."/>
            <person name="Ortego F."/>
            <person name="Garcia de Lacoba M."/>
            <person name="Magana C."/>
            <person name="de la Poza M."/>
            <person name="Farinos G.P."/>
            <person name="Castanera P."/>
            <person name="Hernandez-Crespo P."/>
        </authorList>
    </citation>
    <scope>NUCLEOTIDE SEQUENCE</scope>
</reference>
<dbReference type="Gene3D" id="2.40.10.10">
    <property type="entry name" value="Trypsin-like serine proteases"/>
    <property type="match status" value="1"/>
</dbReference>
<dbReference type="SMART" id="SM00020">
    <property type="entry name" value="Tryp_SPc"/>
    <property type="match status" value="1"/>
</dbReference>
<evidence type="ECO:0000256" key="11">
    <source>
        <dbReference type="SAM" id="SignalP"/>
    </source>
</evidence>
<dbReference type="GO" id="GO:0004252">
    <property type="term" value="F:serine-type endopeptidase activity"/>
    <property type="evidence" value="ECO:0007669"/>
    <property type="project" value="UniProtKB-EC"/>
</dbReference>
<feature type="chain" id="PRO_5012700591" description="trypsin" evidence="11">
    <location>
        <begin position="16"/>
        <end position="263"/>
    </location>
</feature>
<dbReference type="InterPro" id="IPR001314">
    <property type="entry name" value="Peptidase_S1A"/>
</dbReference>
<evidence type="ECO:0000256" key="10">
    <source>
        <dbReference type="RuleBase" id="RU363034"/>
    </source>
</evidence>
<evidence type="ECO:0000256" key="3">
    <source>
        <dbReference type="ARBA" id="ARBA00022525"/>
    </source>
</evidence>
<evidence type="ECO:0000256" key="1">
    <source>
        <dbReference type="ARBA" id="ARBA00004613"/>
    </source>
</evidence>
<comment type="subcellular location">
    <subcellularLocation>
        <location evidence="1">Secreted</location>
    </subcellularLocation>
</comment>
<dbReference type="InterPro" id="IPR050430">
    <property type="entry name" value="Peptidase_S1"/>
</dbReference>
<comment type="catalytic activity">
    <reaction evidence="8">
        <text>Preferential cleavage: Arg-|-Xaa, Lys-|-Xaa.</text>
        <dbReference type="EC" id="3.4.21.4"/>
    </reaction>
</comment>
<dbReference type="CDD" id="cd00190">
    <property type="entry name" value="Tryp_SPc"/>
    <property type="match status" value="1"/>
</dbReference>
<evidence type="ECO:0000256" key="2">
    <source>
        <dbReference type="ARBA" id="ARBA00007664"/>
    </source>
</evidence>
<evidence type="ECO:0000313" key="13">
    <source>
        <dbReference type="EMBL" id="AAT95356.1"/>
    </source>
</evidence>
<keyword evidence="5 10" id="KW-0378">Hydrolase</keyword>
<dbReference type="EMBL" id="AY587164">
    <property type="protein sequence ID" value="AAT95356.1"/>
    <property type="molecule type" value="mRNA"/>
</dbReference>
<dbReference type="InterPro" id="IPR001254">
    <property type="entry name" value="Trypsin_dom"/>
</dbReference>
<dbReference type="PROSITE" id="PS50240">
    <property type="entry name" value="TRYPSIN_DOM"/>
    <property type="match status" value="1"/>
</dbReference>
<dbReference type="PROSITE" id="PS00134">
    <property type="entry name" value="TRYPSIN_HIS"/>
    <property type="match status" value="1"/>
</dbReference>
<dbReference type="PRINTS" id="PR00722">
    <property type="entry name" value="CHYMOTRYPSIN"/>
</dbReference>
<dbReference type="InterPro" id="IPR033116">
    <property type="entry name" value="TRYPSIN_SER"/>
</dbReference>
<dbReference type="InterPro" id="IPR009003">
    <property type="entry name" value="Peptidase_S1_PA"/>
</dbReference>
<evidence type="ECO:0000256" key="7">
    <source>
        <dbReference type="ARBA" id="ARBA00023157"/>
    </source>
</evidence>
<comment type="similarity">
    <text evidence="2">Belongs to the peptidase S1 family.</text>
</comment>
<feature type="domain" description="Peptidase S1" evidence="12">
    <location>
        <begin position="23"/>
        <end position="263"/>
    </location>
</feature>
<dbReference type="AlphaFoldDB" id="Q4L1K1"/>